<dbReference type="HOGENOM" id="CLU_065576_0_0_11"/>
<evidence type="ECO:0000313" key="3">
    <source>
        <dbReference type="Proteomes" id="UP000010445"/>
    </source>
</evidence>
<name>L1MFN7_9CORY</name>
<dbReference type="AlphaFoldDB" id="L1MFN7"/>
<dbReference type="PANTHER" id="PTHR36836:SF1">
    <property type="entry name" value="COLANIC ACID BIOSYNTHESIS PROTEIN WCAK"/>
    <property type="match status" value="1"/>
</dbReference>
<reference evidence="2 3" key="1">
    <citation type="submission" date="2012-05" db="EMBL/GenBank/DDBJ databases">
        <authorList>
            <person name="Weinstock G."/>
            <person name="Sodergren E."/>
            <person name="Lobos E.A."/>
            <person name="Fulton L."/>
            <person name="Fulton R."/>
            <person name="Courtney L."/>
            <person name="Fronick C."/>
            <person name="O'Laughlin M."/>
            <person name="Godfrey J."/>
            <person name="Wilson R.M."/>
            <person name="Miner T."/>
            <person name="Farmer C."/>
            <person name="Delehaunty K."/>
            <person name="Cordes M."/>
            <person name="Minx P."/>
            <person name="Tomlinson C."/>
            <person name="Chen J."/>
            <person name="Wollam A."/>
            <person name="Pepin K.H."/>
            <person name="Bhonagiri V."/>
            <person name="Zhang X."/>
            <person name="Suruliraj S."/>
            <person name="Warren W."/>
            <person name="Mitreva M."/>
            <person name="Mardis E.R."/>
            <person name="Wilson R.K."/>
        </authorList>
    </citation>
    <scope>NUCLEOTIDE SEQUENCE [LARGE SCALE GENOMIC DNA]</scope>
    <source>
        <strain evidence="2 3">F0235</strain>
    </source>
</reference>
<proteinExistence type="predicted"/>
<dbReference type="Proteomes" id="UP000010445">
    <property type="component" value="Unassembled WGS sequence"/>
</dbReference>
<feature type="domain" description="Polysaccharide pyruvyl transferase" evidence="1">
    <location>
        <begin position="13"/>
        <end position="284"/>
    </location>
</feature>
<dbReference type="RefSeq" id="WP_006063878.1">
    <property type="nucleotide sequence ID" value="NZ_KB290831.1"/>
</dbReference>
<gene>
    <name evidence="2" type="ORF">HMPREF9997_01649</name>
</gene>
<dbReference type="Pfam" id="PF04230">
    <property type="entry name" value="PS_pyruv_trans"/>
    <property type="match status" value="1"/>
</dbReference>
<evidence type="ECO:0000313" key="2">
    <source>
        <dbReference type="EMBL" id="EKX89746.1"/>
    </source>
</evidence>
<dbReference type="PATRIC" id="fig|1035195.3.peg.1488"/>
<organism evidence="2 3">
    <name type="scientific">Corynebacterium durum F0235</name>
    <dbReference type="NCBI Taxonomy" id="1035195"/>
    <lineage>
        <taxon>Bacteria</taxon>
        <taxon>Bacillati</taxon>
        <taxon>Actinomycetota</taxon>
        <taxon>Actinomycetes</taxon>
        <taxon>Mycobacteriales</taxon>
        <taxon>Corynebacteriaceae</taxon>
        <taxon>Corynebacterium</taxon>
    </lineage>
</organism>
<protein>
    <recommendedName>
        <fullName evidence="1">Polysaccharide pyruvyl transferase domain-containing protein</fullName>
    </recommendedName>
</protein>
<keyword evidence="3" id="KW-1185">Reference proteome</keyword>
<sequence length="353" mass="39478">MRILLLHAYSAHNRGDGLLVDESVELIRSVFDDVELEVMASDPDSFDYLGVPVYNAKPGRRGWSREYLRVLRNLDSYDLLVGVGGGYLRAGKPVEMLKCLLVMGPQIFAAGRSSTRSVYLPQSIGPFRFGSIHLFRALVKRIGVYMLRDDRSMQEIALANCVRLPDLAISSSEFTDSLSSSDSSVDDTVIFTTRAVGGELPPRVKELGRLLHAANIPVVGYVQSAIGGNNDTEVQRELTGDNPISSEEYLRQGDYPRRVVVAVRLHAALMALKAGHYVIHLAYERKGFSAFEDVGLPEWVHNVNTFAPTEVRAQVEALLHDESVRAEYRRRLVEQREALGQKYARMSEILREQ</sequence>
<dbReference type="EMBL" id="AMEM01000022">
    <property type="protein sequence ID" value="EKX89746.1"/>
    <property type="molecule type" value="Genomic_DNA"/>
</dbReference>
<dbReference type="eggNOG" id="COG2327">
    <property type="taxonomic scope" value="Bacteria"/>
</dbReference>
<dbReference type="STRING" id="1035195.HMPREF9997_01649"/>
<dbReference type="InterPro" id="IPR007345">
    <property type="entry name" value="Polysacch_pyruvyl_Trfase"/>
</dbReference>
<dbReference type="PANTHER" id="PTHR36836">
    <property type="entry name" value="COLANIC ACID BIOSYNTHESIS PROTEIN WCAK"/>
    <property type="match status" value="1"/>
</dbReference>
<dbReference type="OrthoDB" id="3733126at2"/>
<comment type="caution">
    <text evidence="2">The sequence shown here is derived from an EMBL/GenBank/DDBJ whole genome shotgun (WGS) entry which is preliminary data.</text>
</comment>
<accession>L1MFN7</accession>
<evidence type="ECO:0000259" key="1">
    <source>
        <dbReference type="Pfam" id="PF04230"/>
    </source>
</evidence>